<feature type="region of interest" description="Disordered" evidence="1">
    <location>
        <begin position="351"/>
        <end position="417"/>
    </location>
</feature>
<feature type="transmembrane region" description="Helical" evidence="2">
    <location>
        <begin position="736"/>
        <end position="760"/>
    </location>
</feature>
<organism evidence="3 4">
    <name type="scientific">Meloidogyne incognita</name>
    <name type="common">Southern root-knot nematode worm</name>
    <name type="synonym">Oxyuris incognita</name>
    <dbReference type="NCBI Taxonomy" id="6306"/>
    <lineage>
        <taxon>Eukaryota</taxon>
        <taxon>Metazoa</taxon>
        <taxon>Ecdysozoa</taxon>
        <taxon>Nematoda</taxon>
        <taxon>Chromadorea</taxon>
        <taxon>Rhabditida</taxon>
        <taxon>Tylenchina</taxon>
        <taxon>Tylenchomorpha</taxon>
        <taxon>Tylenchoidea</taxon>
        <taxon>Meloidogynidae</taxon>
        <taxon>Meloidogyninae</taxon>
        <taxon>Meloidogyne</taxon>
        <taxon>Meloidogyne incognita group</taxon>
    </lineage>
</organism>
<accession>A0A914LZ89</accession>
<feature type="compositionally biased region" description="Polar residues" evidence="1">
    <location>
        <begin position="962"/>
        <end position="972"/>
    </location>
</feature>
<keyword evidence="2" id="KW-0812">Transmembrane</keyword>
<feature type="compositionally biased region" description="Acidic residues" evidence="1">
    <location>
        <begin position="569"/>
        <end position="584"/>
    </location>
</feature>
<keyword evidence="2" id="KW-1133">Transmembrane helix</keyword>
<feature type="compositionally biased region" description="Basic and acidic residues" evidence="1">
    <location>
        <begin position="825"/>
        <end position="839"/>
    </location>
</feature>
<protein>
    <submittedName>
        <fullName evidence="4">Uncharacterized protein</fullName>
    </submittedName>
</protein>
<feature type="region of interest" description="Disordered" evidence="1">
    <location>
        <begin position="1032"/>
        <end position="1114"/>
    </location>
</feature>
<feature type="compositionally biased region" description="Acidic residues" evidence="1">
    <location>
        <begin position="612"/>
        <end position="625"/>
    </location>
</feature>
<feature type="region of interest" description="Disordered" evidence="1">
    <location>
        <begin position="940"/>
        <end position="1008"/>
    </location>
</feature>
<feature type="region of interest" description="Disordered" evidence="1">
    <location>
        <begin position="476"/>
        <end position="527"/>
    </location>
</feature>
<feature type="compositionally biased region" description="Polar residues" evidence="1">
    <location>
        <begin position="1032"/>
        <end position="1042"/>
    </location>
</feature>
<feature type="compositionally biased region" description="Low complexity" evidence="1">
    <location>
        <begin position="391"/>
        <end position="408"/>
    </location>
</feature>
<dbReference type="AlphaFoldDB" id="A0A914LZ89"/>
<name>A0A914LZ89_MELIC</name>
<keyword evidence="2" id="KW-0472">Membrane</keyword>
<feature type="region of interest" description="Disordered" evidence="1">
    <location>
        <begin position="769"/>
        <end position="876"/>
    </location>
</feature>
<feature type="compositionally biased region" description="Low complexity" evidence="1">
    <location>
        <begin position="941"/>
        <end position="950"/>
    </location>
</feature>
<feature type="compositionally biased region" description="Low complexity" evidence="1">
    <location>
        <begin position="982"/>
        <end position="999"/>
    </location>
</feature>
<evidence type="ECO:0000313" key="3">
    <source>
        <dbReference type="Proteomes" id="UP000887563"/>
    </source>
</evidence>
<feature type="compositionally biased region" description="Polar residues" evidence="1">
    <location>
        <begin position="371"/>
        <end position="381"/>
    </location>
</feature>
<evidence type="ECO:0000256" key="2">
    <source>
        <dbReference type="SAM" id="Phobius"/>
    </source>
</evidence>
<evidence type="ECO:0000256" key="1">
    <source>
        <dbReference type="SAM" id="MobiDB-lite"/>
    </source>
</evidence>
<proteinExistence type="predicted"/>
<dbReference type="WBParaSite" id="Minc3s00974g19474">
    <property type="protein sequence ID" value="Minc3s00974g19474"/>
    <property type="gene ID" value="Minc3s00974g19474"/>
</dbReference>
<sequence length="1149" mass="129796">MAIKTIETKFNKQQKSTKNLRIIIKIKPQFYFLIIIIFSISILEAFPTKEKGERRKELREKEEKKQKDLICNVGDEHECVCNVSMGNLDSSNIPNCNEFIGGKSLDAVKIIVRDFNLTALLRTNETHEQYLRRRISQVLNRYCETVPDECPGTLAELRSQRLKLETSSRELDNLNDQTPLIIDDGGPSLTRESIVILRVIYLPGRVRTQISFVVLKMANTFGGINSSLTLLPKTIKYILSAQTAPLPRVLGGVKIEQIAIETLKKKRTPIDHNYCCHSYFNDNMLYYSCRQNEEAISASSRSVTAYQNSFMCDHSQLPREDCRFDDEDFNDGCGGGDFEIIDMSRRRRQSSLLSNPNNKQRMEQKRHSLLLSPNNIRSPLSSDDDQQQRMTFRFSPKTKTPTTTPTRKTSNKRFSFSGNTGVTINTNIPSVVLLDEGTATNTVEHSSNVPKHTTMDIFRNKSNGGEFLLTASSDLHERPQSRLGQQQQHPFDRPLSRRGSRDDKHEEGEEETFNDTREDTPVPLGDDQQTIIVNPLAAVTPKNQLLDALKNKNKKKLLGKLLLLASETDSELDLGNEEEEEEENEKIKKSSNNYLNKKENIKRESNATSSPESEEDEEGEGEEGENTILERHHYERLLESPMIQKTTKNRTPLIIDDGGPSLTRENIVILRVIYLPGRANTFGGINSSLTLPPKTIKYILSAQTAPLPRVLGGVKIEQIAIETLKKKRPPVNNMKLIIIIAVIAILMTICCTIAVAKVIYDISKTRCRQKTSKSNGTTTPSSENQKKKSSSSRNYGTCTDRLFASTSSNNNREDDGQLTSGQRSAESKSLRSSRRESNSLKRLWRKRGSSSGEKIKKISKTSESGNNKIKDDEENKIINNELDEEAISASSRSVTAYQNSFMCDHSQLPREDSRFDDEDFNDGCGGGDFEIIDMSRRRRQSSLLSNSNNKQRMEQKRHSLLLSPNNIRSPLSSDDDQQQRMTFRFSPKTKTPTTTPTRKTSNKRFSFSGNTGVTINTNIPSVVLLDEGTTTNTAEHSSNVPKHTTMDIFRNKPNGGEFLLTASSDLHERPQSRLGQQQQHPFDRPLSRRGSRDDKHEEGEEETFNDTREDTPVPLGDDQQTIIVNPLAAVTPKNQLLDALKNKKILIEN</sequence>
<evidence type="ECO:0000313" key="4">
    <source>
        <dbReference type="WBParaSite" id="Minc3s00974g19474"/>
    </source>
</evidence>
<feature type="transmembrane region" description="Helical" evidence="2">
    <location>
        <begin position="29"/>
        <end position="46"/>
    </location>
</feature>
<dbReference type="Proteomes" id="UP000887563">
    <property type="component" value="Unplaced"/>
</dbReference>
<feature type="compositionally biased region" description="Basic and acidic residues" evidence="1">
    <location>
        <begin position="596"/>
        <end position="605"/>
    </location>
</feature>
<keyword evidence="3" id="KW-1185">Reference proteome</keyword>
<feature type="compositionally biased region" description="Basic and acidic residues" evidence="1">
    <location>
        <begin position="1081"/>
        <end position="1098"/>
    </location>
</feature>
<feature type="region of interest" description="Disordered" evidence="1">
    <location>
        <begin position="569"/>
        <end position="628"/>
    </location>
</feature>
<reference evidence="4" key="1">
    <citation type="submission" date="2022-11" db="UniProtKB">
        <authorList>
            <consortium name="WormBaseParasite"/>
        </authorList>
    </citation>
    <scope>IDENTIFICATION</scope>
</reference>
<feature type="compositionally biased region" description="Basic and acidic residues" evidence="1">
    <location>
        <begin position="490"/>
        <end position="507"/>
    </location>
</feature>